<protein>
    <submittedName>
        <fullName evidence="3">Uncharacterized protein</fullName>
    </submittedName>
</protein>
<proteinExistence type="predicted"/>
<evidence type="ECO:0000313" key="4">
    <source>
        <dbReference type="Proteomes" id="UP000034140"/>
    </source>
</evidence>
<accession>A0A0G0DSQ4</accession>
<organism evidence="3 4">
    <name type="scientific">candidate division WS6 bacterium GW2011_GWC1_36_11</name>
    <dbReference type="NCBI Taxonomy" id="1619090"/>
    <lineage>
        <taxon>Bacteria</taxon>
        <taxon>Candidatus Dojkabacteria</taxon>
    </lineage>
</organism>
<keyword evidence="1" id="KW-1133">Transmembrane helix</keyword>
<feature type="chain" id="PRO_5002531670" evidence="2">
    <location>
        <begin position="25"/>
        <end position="211"/>
    </location>
</feature>
<feature type="signal peptide" evidence="2">
    <location>
        <begin position="1"/>
        <end position="24"/>
    </location>
</feature>
<name>A0A0G0DSQ4_9BACT</name>
<dbReference type="Proteomes" id="UP000034140">
    <property type="component" value="Unassembled WGS sequence"/>
</dbReference>
<feature type="transmembrane region" description="Helical" evidence="1">
    <location>
        <begin position="170"/>
        <end position="193"/>
    </location>
</feature>
<keyword evidence="1" id="KW-0472">Membrane</keyword>
<evidence type="ECO:0000256" key="2">
    <source>
        <dbReference type="SAM" id="SignalP"/>
    </source>
</evidence>
<evidence type="ECO:0000256" key="1">
    <source>
        <dbReference type="SAM" id="Phobius"/>
    </source>
</evidence>
<dbReference type="AlphaFoldDB" id="A0A0G0DSQ4"/>
<gene>
    <name evidence="3" type="ORF">UR96_C0021G0008</name>
</gene>
<dbReference type="EMBL" id="LBRE01000021">
    <property type="protein sequence ID" value="KKP92081.1"/>
    <property type="molecule type" value="Genomic_DNA"/>
</dbReference>
<sequence length="211" mass="23356">MKNIASIFLLIALFAIPFATIVNAQDTETQTVELGTTTGDYTLETQVDDNTTRATNKYFDLTLSEGLQSPLDKSITYTLTIVPHVDSSKTQIIWDSSSTIKITPKHKEFVSVTKDGEFTYKATIKPTLGGTYNINATVISWQYDTNYTNTVNNSLELSNGLVSQPITPEYTILVVIQILVILGISGLAIWGGIELSKKFIKKTKVWLTPPR</sequence>
<keyword evidence="1" id="KW-0812">Transmembrane</keyword>
<reference evidence="3 4" key="1">
    <citation type="journal article" date="2015" name="Nature">
        <title>rRNA introns, odd ribosomes, and small enigmatic genomes across a large radiation of phyla.</title>
        <authorList>
            <person name="Brown C.T."/>
            <person name="Hug L.A."/>
            <person name="Thomas B.C."/>
            <person name="Sharon I."/>
            <person name="Castelle C.J."/>
            <person name="Singh A."/>
            <person name="Wilkins M.J."/>
            <person name="Williams K.H."/>
            <person name="Banfield J.F."/>
        </authorList>
    </citation>
    <scope>NUCLEOTIDE SEQUENCE [LARGE SCALE GENOMIC DNA]</scope>
</reference>
<evidence type="ECO:0000313" key="3">
    <source>
        <dbReference type="EMBL" id="KKP92081.1"/>
    </source>
</evidence>
<comment type="caution">
    <text evidence="3">The sequence shown here is derived from an EMBL/GenBank/DDBJ whole genome shotgun (WGS) entry which is preliminary data.</text>
</comment>
<keyword evidence="2" id="KW-0732">Signal</keyword>